<organism evidence="4 5">
    <name type="scientific">Cytobacillus praedii</name>
    <dbReference type="NCBI Taxonomy" id="1742358"/>
    <lineage>
        <taxon>Bacteria</taxon>
        <taxon>Bacillati</taxon>
        <taxon>Bacillota</taxon>
        <taxon>Bacilli</taxon>
        <taxon>Bacillales</taxon>
        <taxon>Bacillaceae</taxon>
        <taxon>Cytobacillus</taxon>
    </lineage>
</organism>
<evidence type="ECO:0000259" key="3">
    <source>
        <dbReference type="Pfam" id="PF13439"/>
    </source>
</evidence>
<dbReference type="GO" id="GO:0016757">
    <property type="term" value="F:glycosyltransferase activity"/>
    <property type="evidence" value="ECO:0007669"/>
    <property type="project" value="InterPro"/>
</dbReference>
<sequence>MKVLMICTEKLPVPPIMGGAIQTYISGILPYLSKVHDISVLGVNDALLPDQETVDGIHYVRVPGKIFDVYRKEVIRYLESNHFDLIHIFNRPLLVMPVRQVSPNSRITLSMHNDMFNPEKINPEEAKLALNEVSKIVTVSEYIGDVIRTLYPEASAKISTIYSGVDSSRFLPGNHPKMQKTRSDIRKAHGLENKTVILFAGRLSNNKGVDRLIRAIPNLSRKFNDLALVIVGSKWFSQDDISDYIAYVKSLAKKLPIPVVTTGFVAPNEIQNWFAAADIFVCTSIWQEPLARVHYEAMAAGLPIVTTARGGNPEVILSGENGLVVENPEDPGCFEEKIAEILSNKSLMRRMGERGRELAVSIYKYDRVASEVLDIWEQSIQMPANQVLKEEAVSAEVPITFEMHNELENQGEQEFENAKVGSMLGSEPEFEIPSESLTKQPNIPQSEPTDKPQGIYEENNEEILLYKLLIRGLGKGVKELATEFPEIGKGLMQLLSNNVPPQGTVKTSVVPATKEVHKSFENQEEQKIDNESTGKQSDAAQTKLNNNLQSLFGGKIMDILTNESLMKKVGDKGREITSEVLVIWEDFLQTISNYVVQENTDKTAEASNMKNTQNNFENQKEQEIEKPSEYSTKQSKVLQTNLHNKPHTQSHITSQKQRLSKKDRYQGDNSYSVMKGRYKNEESYSVMRGRYIDPDNHRKDK</sequence>
<accession>A0A4R1AWQ8</accession>
<keyword evidence="5" id="KW-1185">Reference proteome</keyword>
<keyword evidence="4" id="KW-0808">Transferase</keyword>
<proteinExistence type="predicted"/>
<evidence type="ECO:0000313" key="5">
    <source>
        <dbReference type="Proteomes" id="UP000293846"/>
    </source>
</evidence>
<feature type="compositionally biased region" description="Basic and acidic residues" evidence="1">
    <location>
        <begin position="618"/>
        <end position="628"/>
    </location>
</feature>
<name>A0A4R1AWQ8_9BACI</name>
<feature type="compositionally biased region" description="Polar residues" evidence="1">
    <location>
        <begin position="435"/>
        <end position="447"/>
    </location>
</feature>
<dbReference type="Proteomes" id="UP000293846">
    <property type="component" value="Unassembled WGS sequence"/>
</dbReference>
<dbReference type="Gene3D" id="3.40.50.2000">
    <property type="entry name" value="Glycogen Phosphorylase B"/>
    <property type="match status" value="2"/>
</dbReference>
<dbReference type="InterPro" id="IPR001296">
    <property type="entry name" value="Glyco_trans_1"/>
</dbReference>
<feature type="region of interest" description="Disordered" evidence="1">
    <location>
        <begin position="428"/>
        <end position="455"/>
    </location>
</feature>
<dbReference type="CDD" id="cd03801">
    <property type="entry name" value="GT4_PimA-like"/>
    <property type="match status" value="1"/>
</dbReference>
<dbReference type="Pfam" id="PF13439">
    <property type="entry name" value="Glyco_transf_4"/>
    <property type="match status" value="1"/>
</dbReference>
<evidence type="ECO:0000313" key="4">
    <source>
        <dbReference type="EMBL" id="TCJ01550.1"/>
    </source>
</evidence>
<feature type="compositionally biased region" description="Polar residues" evidence="1">
    <location>
        <begin position="629"/>
        <end position="657"/>
    </location>
</feature>
<feature type="compositionally biased region" description="Basic and acidic residues" evidence="1">
    <location>
        <begin position="690"/>
        <end position="701"/>
    </location>
</feature>
<dbReference type="OrthoDB" id="139410at2"/>
<dbReference type="SUPFAM" id="SSF53756">
    <property type="entry name" value="UDP-Glycosyltransferase/glycogen phosphorylase"/>
    <property type="match status" value="1"/>
</dbReference>
<dbReference type="PANTHER" id="PTHR12526:SF638">
    <property type="entry name" value="SPORE COAT PROTEIN SA"/>
    <property type="match status" value="1"/>
</dbReference>
<dbReference type="AlphaFoldDB" id="A0A4R1AWQ8"/>
<feature type="domain" description="Glycosyl transferase family 1" evidence="2">
    <location>
        <begin position="183"/>
        <end position="357"/>
    </location>
</feature>
<dbReference type="PANTHER" id="PTHR12526">
    <property type="entry name" value="GLYCOSYLTRANSFERASE"/>
    <property type="match status" value="1"/>
</dbReference>
<dbReference type="EMBL" id="SJTH01000058">
    <property type="protein sequence ID" value="TCJ01550.1"/>
    <property type="molecule type" value="Genomic_DNA"/>
</dbReference>
<feature type="region of interest" description="Disordered" evidence="1">
    <location>
        <begin position="606"/>
        <end position="701"/>
    </location>
</feature>
<gene>
    <name evidence="4" type="ORF">E0Y62_23525</name>
</gene>
<feature type="compositionally biased region" description="Basic and acidic residues" evidence="1">
    <location>
        <begin position="519"/>
        <end position="532"/>
    </location>
</feature>
<feature type="region of interest" description="Disordered" evidence="1">
    <location>
        <begin position="519"/>
        <end position="539"/>
    </location>
</feature>
<dbReference type="InterPro" id="IPR028098">
    <property type="entry name" value="Glyco_trans_4-like_N"/>
</dbReference>
<evidence type="ECO:0000259" key="2">
    <source>
        <dbReference type="Pfam" id="PF00534"/>
    </source>
</evidence>
<comment type="caution">
    <text evidence="4">The sequence shown here is derived from an EMBL/GenBank/DDBJ whole genome shotgun (WGS) entry which is preliminary data.</text>
</comment>
<reference evidence="4 5" key="1">
    <citation type="submission" date="2019-03" db="EMBL/GenBank/DDBJ databases">
        <authorList>
            <person name="Jensen L."/>
            <person name="Storgaard J."/>
            <person name="Sulaj E."/>
            <person name="Schramm A."/>
            <person name="Marshall I.P.G."/>
        </authorList>
    </citation>
    <scope>NUCLEOTIDE SEQUENCE [LARGE SCALE GENOMIC DNA]</scope>
    <source>
        <strain evidence="4 5">2017H2G3</strain>
    </source>
</reference>
<protein>
    <submittedName>
        <fullName evidence="4">Glycosyltransferase family 1 protein</fullName>
    </submittedName>
</protein>
<feature type="domain" description="Glycosyltransferase subfamily 4-like N-terminal" evidence="3">
    <location>
        <begin position="23"/>
        <end position="169"/>
    </location>
</feature>
<evidence type="ECO:0000256" key="1">
    <source>
        <dbReference type="SAM" id="MobiDB-lite"/>
    </source>
</evidence>
<dbReference type="Pfam" id="PF00534">
    <property type="entry name" value="Glycos_transf_1"/>
    <property type="match status" value="1"/>
</dbReference>
<dbReference type="STRING" id="1742358.GCA_001439605_05238"/>
<feature type="compositionally biased region" description="Polar residues" evidence="1">
    <location>
        <begin position="606"/>
        <end position="617"/>
    </location>
</feature>